<dbReference type="InterPro" id="IPR003591">
    <property type="entry name" value="Leu-rich_rpt_typical-subtyp"/>
</dbReference>
<name>A0A1J1J3U7_9DIPT</name>
<keyword evidence="5" id="KW-1185">Reference proteome</keyword>
<evidence type="ECO:0000256" key="2">
    <source>
        <dbReference type="ARBA" id="ARBA00022737"/>
    </source>
</evidence>
<dbReference type="AlphaFoldDB" id="A0A1J1J3U7"/>
<dbReference type="CDD" id="cd18186">
    <property type="entry name" value="BTB_POZ_ZBTB_KLHL-like"/>
    <property type="match status" value="1"/>
</dbReference>
<dbReference type="EMBL" id="CVRI01000067">
    <property type="protein sequence ID" value="CRL06634.1"/>
    <property type="molecule type" value="Genomic_DNA"/>
</dbReference>
<dbReference type="Gene3D" id="3.30.710.10">
    <property type="entry name" value="Potassium Channel Kv1.1, Chain A"/>
    <property type="match status" value="1"/>
</dbReference>
<evidence type="ECO:0000259" key="3">
    <source>
        <dbReference type="PROSITE" id="PS50097"/>
    </source>
</evidence>
<dbReference type="PROSITE" id="PS51450">
    <property type="entry name" value="LRR"/>
    <property type="match status" value="1"/>
</dbReference>
<dbReference type="InterPro" id="IPR032675">
    <property type="entry name" value="LRR_dom_sf"/>
</dbReference>
<dbReference type="PROSITE" id="PS50097">
    <property type="entry name" value="BTB"/>
    <property type="match status" value="1"/>
</dbReference>
<keyword evidence="1" id="KW-0433">Leucine-rich repeat</keyword>
<dbReference type="PANTHER" id="PTHR24413">
    <property type="entry name" value="SPECKLE-TYPE POZ PROTEIN"/>
    <property type="match status" value="1"/>
</dbReference>
<dbReference type="InterPro" id="IPR001611">
    <property type="entry name" value="Leu-rich_rpt"/>
</dbReference>
<evidence type="ECO:0000256" key="1">
    <source>
        <dbReference type="ARBA" id="ARBA00022614"/>
    </source>
</evidence>
<evidence type="ECO:0000313" key="4">
    <source>
        <dbReference type="EMBL" id="CRL06634.1"/>
    </source>
</evidence>
<dbReference type="SMART" id="SM00225">
    <property type="entry name" value="BTB"/>
    <property type="match status" value="1"/>
</dbReference>
<accession>A0A1J1J3U7</accession>
<dbReference type="SUPFAM" id="SSF52058">
    <property type="entry name" value="L domain-like"/>
    <property type="match status" value="1"/>
</dbReference>
<dbReference type="OrthoDB" id="7759945at2759"/>
<reference evidence="4 5" key="1">
    <citation type="submission" date="2015-04" db="EMBL/GenBank/DDBJ databases">
        <authorList>
            <person name="Syromyatnikov M.Y."/>
            <person name="Popov V.N."/>
        </authorList>
    </citation>
    <scope>NUCLEOTIDE SEQUENCE [LARGE SCALE GENOMIC DNA]</scope>
</reference>
<dbReference type="InterPro" id="IPR011333">
    <property type="entry name" value="SKP1/BTB/POZ_sf"/>
</dbReference>
<organism evidence="4 5">
    <name type="scientific">Clunio marinus</name>
    <dbReference type="NCBI Taxonomy" id="568069"/>
    <lineage>
        <taxon>Eukaryota</taxon>
        <taxon>Metazoa</taxon>
        <taxon>Ecdysozoa</taxon>
        <taxon>Arthropoda</taxon>
        <taxon>Hexapoda</taxon>
        <taxon>Insecta</taxon>
        <taxon>Pterygota</taxon>
        <taxon>Neoptera</taxon>
        <taxon>Endopterygota</taxon>
        <taxon>Diptera</taxon>
        <taxon>Nematocera</taxon>
        <taxon>Chironomoidea</taxon>
        <taxon>Chironomidae</taxon>
        <taxon>Clunio</taxon>
    </lineage>
</organism>
<gene>
    <name evidence="4" type="ORF">CLUMA_CG019571</name>
</gene>
<sequence length="362" mass="42284">MIAHKCFICNWKDNCFEKKYFTYSAFEDIDIKDRNTEINFGLSEEGNNEIEAVTFVDILIKYVPNSIGIKFKNLVALEFKRSGLKEINKENLKTMPSLKHLWLWYNKLEELPHDLFTYAPQIEIINFKGNSISKIGKHILKPLNNLMFADFRGNPKINRMYKVKNATNTLELLNEDIEKCCRSEPKESSTVSSYVKEMWETKCLSDFTIIVGEKSFKVHKNILAVNSCVFRSMFNHTNFNENITNEMEVVDITAEAFEEFLDFIYNRTIPEKATNAMDLYAVAAKYQVEELIKISEEFIFDMIDENNAWSVFTLGKIYGNDFMKILAFKKMSKLFPDHKLSDDLLNESSRKKIKKLVSLERN</sequence>
<feature type="domain" description="BTB" evidence="3">
    <location>
        <begin position="205"/>
        <end position="273"/>
    </location>
</feature>
<dbReference type="Proteomes" id="UP000183832">
    <property type="component" value="Unassembled WGS sequence"/>
</dbReference>
<dbReference type="STRING" id="568069.A0A1J1J3U7"/>
<dbReference type="InterPro" id="IPR000210">
    <property type="entry name" value="BTB/POZ_dom"/>
</dbReference>
<dbReference type="SUPFAM" id="SSF54695">
    <property type="entry name" value="POZ domain"/>
    <property type="match status" value="1"/>
</dbReference>
<keyword evidence="2" id="KW-0677">Repeat</keyword>
<protein>
    <submittedName>
        <fullName evidence="4">CLUMA_CG019571, isoform A</fullName>
    </submittedName>
</protein>
<dbReference type="SMART" id="SM00369">
    <property type="entry name" value="LRR_TYP"/>
    <property type="match status" value="1"/>
</dbReference>
<dbReference type="Pfam" id="PF00651">
    <property type="entry name" value="BTB"/>
    <property type="match status" value="1"/>
</dbReference>
<evidence type="ECO:0000313" key="5">
    <source>
        <dbReference type="Proteomes" id="UP000183832"/>
    </source>
</evidence>
<dbReference type="Gene3D" id="3.80.10.10">
    <property type="entry name" value="Ribonuclease Inhibitor"/>
    <property type="match status" value="1"/>
</dbReference>
<proteinExistence type="predicted"/>